<name>A0A8B8CBE4_CRAVI</name>
<feature type="domain" description="Complex 1 LYR protein" evidence="2">
    <location>
        <begin position="5"/>
        <end position="70"/>
    </location>
</feature>
<keyword evidence="3" id="KW-1185">Reference proteome</keyword>
<dbReference type="PANTHER" id="PTHR14273:SF0">
    <property type="entry name" value="LYR MOTIF-CONTAINING PROTEIN 1"/>
    <property type="match status" value="1"/>
</dbReference>
<dbReference type="InterPro" id="IPR040330">
    <property type="entry name" value="LYRM1"/>
</dbReference>
<dbReference type="AlphaFoldDB" id="A0A8B8CBE4"/>
<organism evidence="3 4">
    <name type="scientific">Crassostrea virginica</name>
    <name type="common">Eastern oyster</name>
    <dbReference type="NCBI Taxonomy" id="6565"/>
    <lineage>
        <taxon>Eukaryota</taxon>
        <taxon>Metazoa</taxon>
        <taxon>Spiralia</taxon>
        <taxon>Lophotrochozoa</taxon>
        <taxon>Mollusca</taxon>
        <taxon>Bivalvia</taxon>
        <taxon>Autobranchia</taxon>
        <taxon>Pteriomorphia</taxon>
        <taxon>Ostreida</taxon>
        <taxon>Ostreoidea</taxon>
        <taxon>Ostreidae</taxon>
        <taxon>Crassostrea</taxon>
    </lineage>
</organism>
<dbReference type="KEGG" id="cvn:111118014"/>
<dbReference type="GO" id="GO:0005739">
    <property type="term" value="C:mitochondrion"/>
    <property type="evidence" value="ECO:0007669"/>
    <property type="project" value="TreeGrafter"/>
</dbReference>
<dbReference type="CDD" id="cd20261">
    <property type="entry name" value="Complex1_LYR_LYRM1"/>
    <property type="match status" value="1"/>
</dbReference>
<dbReference type="Pfam" id="PF05347">
    <property type="entry name" value="Complex1_LYR"/>
    <property type="match status" value="1"/>
</dbReference>
<sequence>MSVRKEVLQLYRRIFRLSRNWQSAVGNANETAAEKQYIKEEARTLFRKNQNVRKQNEIKEHIKEANTRIELALHYKTPYPRHVNIPQNVLAPLSSKLKKSQKRKIKESLPLYWKSYEDVTKD</sequence>
<dbReference type="InterPro" id="IPR045294">
    <property type="entry name" value="Complex1_LYR_LYRM1"/>
</dbReference>
<comment type="similarity">
    <text evidence="1">Belongs to the complex I LYR family.</text>
</comment>
<evidence type="ECO:0000313" key="3">
    <source>
        <dbReference type="Proteomes" id="UP000694844"/>
    </source>
</evidence>
<accession>A0A8B8CBE4</accession>
<dbReference type="Proteomes" id="UP000694844">
    <property type="component" value="Chromosome 2"/>
</dbReference>
<dbReference type="PANTHER" id="PTHR14273">
    <property type="entry name" value="LYR MOTIF-CONTAINING PROTEIN 1"/>
    <property type="match status" value="1"/>
</dbReference>
<dbReference type="InterPro" id="IPR008011">
    <property type="entry name" value="Complex1_LYR_dom"/>
</dbReference>
<dbReference type="RefSeq" id="XP_022312990.1">
    <property type="nucleotide sequence ID" value="XM_022457282.1"/>
</dbReference>
<gene>
    <name evidence="4" type="primary">LOC111118014</name>
</gene>
<dbReference type="OrthoDB" id="275715at2759"/>
<evidence type="ECO:0000256" key="1">
    <source>
        <dbReference type="ARBA" id="ARBA00009508"/>
    </source>
</evidence>
<dbReference type="GeneID" id="111118014"/>
<reference evidence="4" key="1">
    <citation type="submission" date="2025-08" db="UniProtKB">
        <authorList>
            <consortium name="RefSeq"/>
        </authorList>
    </citation>
    <scope>IDENTIFICATION</scope>
    <source>
        <tissue evidence="4">Whole sample</tissue>
    </source>
</reference>
<evidence type="ECO:0000313" key="4">
    <source>
        <dbReference type="RefSeq" id="XP_022312990.1"/>
    </source>
</evidence>
<proteinExistence type="inferred from homology"/>
<protein>
    <submittedName>
        <fullName evidence="4">LYR motif-containing protein 1-like</fullName>
    </submittedName>
</protein>
<evidence type="ECO:0000259" key="2">
    <source>
        <dbReference type="Pfam" id="PF05347"/>
    </source>
</evidence>